<evidence type="ECO:0000256" key="2">
    <source>
        <dbReference type="ARBA" id="ARBA00006661"/>
    </source>
</evidence>
<dbReference type="InterPro" id="IPR018574">
    <property type="entry name" value="Structure-sp_endonuc_su_Slx4"/>
</dbReference>
<keyword evidence="5" id="KW-0234">DNA repair</keyword>
<dbReference type="Proteomes" id="UP000005207">
    <property type="component" value="Linkage group LG6"/>
</dbReference>
<comment type="similarity">
    <text evidence="2">Belongs to the SLX4 family.</text>
</comment>
<feature type="compositionally biased region" description="Low complexity" evidence="8">
    <location>
        <begin position="126"/>
        <end position="135"/>
    </location>
</feature>
<keyword evidence="3" id="KW-0227">DNA damage</keyword>
<dbReference type="GO" id="GO:0006281">
    <property type="term" value="P:DNA repair"/>
    <property type="evidence" value="ECO:0007669"/>
    <property type="project" value="UniProtKB-KW"/>
</dbReference>
<accession>I3KHG4</accession>
<evidence type="ECO:0000256" key="6">
    <source>
        <dbReference type="ARBA" id="ARBA00023242"/>
    </source>
</evidence>
<reference evidence="9" key="3">
    <citation type="submission" date="2025-09" db="UniProtKB">
        <authorList>
            <consortium name="Ensembl"/>
        </authorList>
    </citation>
    <scope>IDENTIFICATION</scope>
</reference>
<dbReference type="HOGENOM" id="CLU_1100641_0_0_1"/>
<dbReference type="GeneTree" id="ENSGT00390000014091"/>
<keyword evidence="4" id="KW-0233">DNA recombination</keyword>
<dbReference type="AlphaFoldDB" id="I3KHG4"/>
<reference evidence="10" key="1">
    <citation type="submission" date="2012-01" db="EMBL/GenBank/DDBJ databases">
        <title>The Genome Sequence of Oreochromis niloticus (Nile Tilapia).</title>
        <authorList>
            <consortium name="Broad Institute Genome Assembly Team"/>
            <consortium name="Broad Institute Sequencing Platform"/>
            <person name="Di Palma F."/>
            <person name="Johnson J."/>
            <person name="Lander E.S."/>
            <person name="Lindblad-Toh K."/>
        </authorList>
    </citation>
    <scope>NUCLEOTIDE SEQUENCE [LARGE SCALE GENOMIC DNA]</scope>
</reference>
<evidence type="ECO:0000256" key="1">
    <source>
        <dbReference type="ARBA" id="ARBA00004123"/>
    </source>
</evidence>
<organism evidence="9 10">
    <name type="scientific">Oreochromis niloticus</name>
    <name type="common">Nile tilapia</name>
    <name type="synonym">Tilapia nilotica</name>
    <dbReference type="NCBI Taxonomy" id="8128"/>
    <lineage>
        <taxon>Eukaryota</taxon>
        <taxon>Metazoa</taxon>
        <taxon>Chordata</taxon>
        <taxon>Craniata</taxon>
        <taxon>Vertebrata</taxon>
        <taxon>Euteleostomi</taxon>
        <taxon>Actinopterygii</taxon>
        <taxon>Neopterygii</taxon>
        <taxon>Teleostei</taxon>
        <taxon>Neoteleostei</taxon>
        <taxon>Acanthomorphata</taxon>
        <taxon>Ovalentaria</taxon>
        <taxon>Cichlomorphae</taxon>
        <taxon>Cichliformes</taxon>
        <taxon>Cichlidae</taxon>
        <taxon>African cichlids</taxon>
        <taxon>Pseudocrenilabrinae</taxon>
        <taxon>Oreochromini</taxon>
        <taxon>Oreochromis</taxon>
    </lineage>
</organism>
<dbReference type="CDD" id="cd22999">
    <property type="entry name" value="SAP_SLX4"/>
    <property type="match status" value="1"/>
</dbReference>
<keyword evidence="10" id="KW-1185">Reference proteome</keyword>
<evidence type="ECO:0000256" key="8">
    <source>
        <dbReference type="SAM" id="MobiDB-lite"/>
    </source>
</evidence>
<dbReference type="GO" id="GO:0033557">
    <property type="term" value="C:Slx1-Slx4 complex"/>
    <property type="evidence" value="ECO:0007669"/>
    <property type="project" value="InterPro"/>
</dbReference>
<reference evidence="9" key="2">
    <citation type="submission" date="2025-08" db="UniProtKB">
        <authorList>
            <consortium name="Ensembl"/>
        </authorList>
    </citation>
    <scope>IDENTIFICATION</scope>
</reference>
<evidence type="ECO:0000256" key="4">
    <source>
        <dbReference type="ARBA" id="ARBA00023172"/>
    </source>
</evidence>
<dbReference type="PANTHER" id="PTHR21541:SF3">
    <property type="entry name" value="STRUCTURE-SPECIFIC ENDONUCLEASE SUBUNIT SLX4"/>
    <property type="match status" value="1"/>
</dbReference>
<dbReference type="PANTHER" id="PTHR21541">
    <property type="entry name" value="BTB POZ DOMAIN CONTAINING 12"/>
    <property type="match status" value="1"/>
</dbReference>
<dbReference type="GO" id="GO:0000712">
    <property type="term" value="P:resolution of meiotic recombination intermediates"/>
    <property type="evidence" value="ECO:0007669"/>
    <property type="project" value="TreeGrafter"/>
</dbReference>
<feature type="region of interest" description="Disordered" evidence="8">
    <location>
        <begin position="103"/>
        <end position="162"/>
    </location>
</feature>
<protein>
    <recommendedName>
        <fullName evidence="7">Structure-specific endonuclease subunit SLX4</fullName>
    </recommendedName>
</protein>
<dbReference type="InParanoid" id="I3KHG4"/>
<keyword evidence="6" id="KW-0539">Nucleus</keyword>
<dbReference type="STRING" id="8128.ENSONIP00000020559"/>
<dbReference type="Pfam" id="PF09494">
    <property type="entry name" value="Slx4"/>
    <property type="match status" value="1"/>
</dbReference>
<evidence type="ECO:0000313" key="9">
    <source>
        <dbReference type="Ensembl" id="ENSONIP00000020559.2"/>
    </source>
</evidence>
<dbReference type="Ensembl" id="ENSONIT00000020577.2">
    <property type="protein sequence ID" value="ENSONIP00000020559.2"/>
    <property type="gene ID" value="ENSONIG00000028536.1"/>
</dbReference>
<comment type="subcellular location">
    <subcellularLocation>
        <location evidence="1">Nucleus</location>
    </subcellularLocation>
</comment>
<dbReference type="OMA" id="VCPAKHN"/>
<proteinExistence type="inferred from homology"/>
<evidence type="ECO:0000313" key="10">
    <source>
        <dbReference type="Proteomes" id="UP000005207"/>
    </source>
</evidence>
<evidence type="ECO:0000256" key="7">
    <source>
        <dbReference type="ARBA" id="ARBA00029496"/>
    </source>
</evidence>
<sequence length="252" mass="27390">MLVSSVSSHSKRRRTLVPITPMPHYSDMDTPELKNKLDRFGVRPLPKRQMILKLKEIHQYTHQLLSSDSEDEALVSGATAQMKPPASRPVSCAQTVKFKEPRAPADVCPAKHNGDEVAEPLSNSQGSNTSSAGASEESERSNPELCISSDGDSDSDGGISASQAASRLQDRLKAVRSFILSDSKLYSQILQYKPLVLSQLQEQLKAAGIRLGAAKLMDYLDSQCITFTTAKPGHAAPSCRRVKRTGKAGKSR</sequence>
<dbReference type="GO" id="GO:0006260">
    <property type="term" value="P:DNA replication"/>
    <property type="evidence" value="ECO:0007669"/>
    <property type="project" value="InterPro"/>
</dbReference>
<name>I3KHG4_ORENI</name>
<evidence type="ECO:0000256" key="3">
    <source>
        <dbReference type="ARBA" id="ARBA00022763"/>
    </source>
</evidence>
<evidence type="ECO:0000256" key="5">
    <source>
        <dbReference type="ARBA" id="ARBA00023204"/>
    </source>
</evidence>